<name>F3PUG8_9BACE</name>
<reference evidence="15 16" key="1">
    <citation type="submission" date="2011-02" db="EMBL/GenBank/DDBJ databases">
        <authorList>
            <person name="Weinstock G."/>
            <person name="Sodergren E."/>
            <person name="Clifton S."/>
            <person name="Fulton L."/>
            <person name="Fulton B."/>
            <person name="Courtney L."/>
            <person name="Fronick C."/>
            <person name="Harrison M."/>
            <person name="Strong C."/>
            <person name="Farmer C."/>
            <person name="Delahaunty K."/>
            <person name="Markovic C."/>
            <person name="Hall O."/>
            <person name="Minx P."/>
            <person name="Tomlinson C."/>
            <person name="Mitreva M."/>
            <person name="Hou S."/>
            <person name="Chen J."/>
            <person name="Wollam A."/>
            <person name="Pepin K.H."/>
            <person name="Johnson M."/>
            <person name="Bhonagiri V."/>
            <person name="Zhang X."/>
            <person name="Suruliraj S."/>
            <person name="Warren W."/>
            <person name="Chinwalla A."/>
            <person name="Mardis E.R."/>
            <person name="Wilson R.K."/>
        </authorList>
    </citation>
    <scope>NUCLEOTIDE SEQUENCE [LARGE SCALE GENOMIC DNA]</scope>
    <source>
        <strain evidence="15 16">YIT 12057</strain>
    </source>
</reference>
<dbReference type="InterPro" id="IPR036942">
    <property type="entry name" value="Beta-barrel_TonB_sf"/>
</dbReference>
<feature type="domain" description="TonB-dependent receptor-like beta-barrel" evidence="12">
    <location>
        <begin position="633"/>
        <end position="936"/>
    </location>
</feature>
<keyword evidence="3 10" id="KW-1134">Transmembrane beta strand</keyword>
<keyword evidence="7 11" id="KW-0798">TonB box</keyword>
<dbReference type="GO" id="GO:0006826">
    <property type="term" value="P:iron ion transport"/>
    <property type="evidence" value="ECO:0007669"/>
    <property type="project" value="UniProtKB-KW"/>
</dbReference>
<dbReference type="Gene3D" id="2.60.40.1120">
    <property type="entry name" value="Carboxypeptidase-like, regulatory domain"/>
    <property type="match status" value="1"/>
</dbReference>
<dbReference type="SUPFAM" id="SSF56935">
    <property type="entry name" value="Porins"/>
    <property type="match status" value="1"/>
</dbReference>
<dbReference type="EMBL" id="AFBN01000047">
    <property type="protein sequence ID" value="EGF56039.1"/>
    <property type="molecule type" value="Genomic_DNA"/>
</dbReference>
<dbReference type="NCBIfam" id="TIGR04056">
    <property type="entry name" value="OMP_RagA_SusC"/>
    <property type="match status" value="1"/>
</dbReference>
<evidence type="ECO:0000256" key="11">
    <source>
        <dbReference type="RuleBase" id="RU003357"/>
    </source>
</evidence>
<organism evidence="15 16">
    <name type="scientific">Bacteroides fluxus YIT 12057</name>
    <dbReference type="NCBI Taxonomy" id="763034"/>
    <lineage>
        <taxon>Bacteria</taxon>
        <taxon>Pseudomonadati</taxon>
        <taxon>Bacteroidota</taxon>
        <taxon>Bacteroidia</taxon>
        <taxon>Bacteroidales</taxon>
        <taxon>Bacteroidaceae</taxon>
        <taxon>Bacteroides</taxon>
    </lineage>
</organism>
<evidence type="ECO:0000313" key="15">
    <source>
        <dbReference type="EMBL" id="EGF56039.1"/>
    </source>
</evidence>
<dbReference type="Pfam" id="PF13715">
    <property type="entry name" value="CarbopepD_reg_2"/>
    <property type="match status" value="1"/>
</dbReference>
<dbReference type="InterPro" id="IPR012910">
    <property type="entry name" value="Plug_dom"/>
</dbReference>
<dbReference type="HOGENOM" id="CLU_004317_0_2_10"/>
<dbReference type="Gene3D" id="2.40.170.20">
    <property type="entry name" value="TonB-dependent receptor, beta-barrel domain"/>
    <property type="match status" value="1"/>
</dbReference>
<evidence type="ECO:0000256" key="7">
    <source>
        <dbReference type="ARBA" id="ARBA00023077"/>
    </source>
</evidence>
<keyword evidence="8 10" id="KW-0472">Membrane</keyword>
<dbReference type="InterPro" id="IPR011662">
    <property type="entry name" value="Secretin/TonB_short_N"/>
</dbReference>
<evidence type="ECO:0000259" key="13">
    <source>
        <dbReference type="Pfam" id="PF07660"/>
    </source>
</evidence>
<evidence type="ECO:0000256" key="2">
    <source>
        <dbReference type="ARBA" id="ARBA00022448"/>
    </source>
</evidence>
<dbReference type="InterPro" id="IPR008969">
    <property type="entry name" value="CarboxyPept-like_regulatory"/>
</dbReference>
<dbReference type="SUPFAM" id="SSF49464">
    <property type="entry name" value="Carboxypeptidase regulatory domain-like"/>
    <property type="match status" value="1"/>
</dbReference>
<dbReference type="PROSITE" id="PS52016">
    <property type="entry name" value="TONB_DEPENDENT_REC_3"/>
    <property type="match status" value="1"/>
</dbReference>
<protein>
    <submittedName>
        <fullName evidence="15">TonB-dependent receptor</fullName>
    </submittedName>
</protein>
<keyword evidence="16" id="KW-1185">Reference proteome</keyword>
<keyword evidence="4" id="KW-0406">Ion transport</keyword>
<comment type="subcellular location">
    <subcellularLocation>
        <location evidence="1 10">Cell outer membrane</location>
        <topology evidence="1 10">Multi-pass membrane protein</topology>
    </subcellularLocation>
</comment>
<evidence type="ECO:0000256" key="6">
    <source>
        <dbReference type="ARBA" id="ARBA00023004"/>
    </source>
</evidence>
<evidence type="ECO:0000256" key="4">
    <source>
        <dbReference type="ARBA" id="ARBA00022496"/>
    </source>
</evidence>
<keyword evidence="5 10" id="KW-0812">Transmembrane</keyword>
<accession>F3PUG8</accession>
<evidence type="ECO:0000256" key="1">
    <source>
        <dbReference type="ARBA" id="ARBA00004571"/>
    </source>
</evidence>
<dbReference type="eggNOG" id="COG4771">
    <property type="taxonomic scope" value="Bacteria"/>
</dbReference>
<dbReference type="NCBIfam" id="TIGR04057">
    <property type="entry name" value="SusC_RagA_signa"/>
    <property type="match status" value="1"/>
</dbReference>
<dbReference type="GO" id="GO:0009279">
    <property type="term" value="C:cell outer membrane"/>
    <property type="evidence" value="ECO:0007669"/>
    <property type="project" value="UniProtKB-SubCell"/>
</dbReference>
<keyword evidence="4" id="KW-0410">Iron transport</keyword>
<evidence type="ECO:0000256" key="8">
    <source>
        <dbReference type="ARBA" id="ARBA00023136"/>
    </source>
</evidence>
<evidence type="ECO:0000256" key="5">
    <source>
        <dbReference type="ARBA" id="ARBA00022692"/>
    </source>
</evidence>
<keyword evidence="6" id="KW-0408">Iron</keyword>
<dbReference type="InterPro" id="IPR023997">
    <property type="entry name" value="TonB-dep_OMP_SusC/RagA_CS"/>
</dbReference>
<sequence length="1186" mass="131622">MEKRTLKACFPTSQVNLFIYLSLYKIMQKSFSIQLIRMINSSWLSFNRTPLFMRLCILFLFCSLSLAHAADTYAQKTRISIDANRQTVESVLKQIKTKTGFDFFFNNKHVDLNRRVSVSVNEGNVFDVLSKVFAGTNVKYSVLDKKIILTIDEADGIQQNVTVKVSGKVVDATGEPIIGASVIEKGTTNGIMTDIDGKFTLTVNSVESELVISYIGYKTQTLKPQAGKMMAITMNENAELLDEVVVVGYGTMKKKDLTGAVASIKMEDAPVGTVSTISNVLAGKAAGLQVSAVSAQPGGGSSFRIRGAASVKAGNDPLIIIDGFPISPTDENKIKTGKYETGSSDNILASINPNDIESIEVLKDASSTAIYGARAGNGVIIITTKKGATGAPKVTYSGTASVQTLAGEYDMLNARDFMLQSNRYAKEEWMRSQKIGIYGGKTEADASKPYAPYYTDAQINAPAYDTDWFDAITRTGFQTQHNISVNGGTESTKYLVSGNFFKQNGVVKNNDMERYTGRINLEQKVSKYVKMGVNMTISRNQTNNVPLGAGQNQDASIMVAAAQFSPILPIKDENGDYTLNSQAAFLPNPVSLLEITDKTTKERLLATAFVEVKPINDLTLKANFGIDRNYQKRSVYMPKTTLYGQKKGGQADVAQYDKSDYLMELTANYTKRWGEHNFSALAGYSFQRFTDESLGAGNSQFLIDGFLFNNLGAGAYPKPSVSSSASKDEMASFFGRVNYSFKDRYLLTATLRADGASNFAKNNRWGYFPSVALGWRFTEEEFMKPLESVLSNGKLRVSYGQTGNSNIGNRAISYYETGNNNEFGGTETVGVYLSQLGNPNLKWETTTEWNIGIDLGFFNNRVNVTAEYFNKIVSDLLSERTLLTFNEVDKIYANIGKTQSQGFELTINTTNFKTKDFSWNTDFTFSLYRDRWNTRDDSWKPAAYSQYNSPIRYKYGYLSDGLIQAGEEVPWMKGALPGQVKIKDIDGYVYNEDGSYKVDEHGIPLKSGKPDGKLNEADQVIYGSSDPGYLMGLNNTLRYKNFDFNIYFYGQFDVLSSGSYKDLWLTGSDGMTGIVNMYRGYNMPVSAKDVWTHDNTTASRPGYFQDKSTYGVGDYYLQKSWFVRCRNITLGYTIPAKKLVSNIRVYADINNPFTITPYKGLDLETDNSVWAYPNVRSFSLGLDITF</sequence>
<feature type="domain" description="TonB-dependent receptor plug" evidence="14">
    <location>
        <begin position="253"/>
        <end position="379"/>
    </location>
</feature>
<evidence type="ECO:0000256" key="10">
    <source>
        <dbReference type="PROSITE-ProRule" id="PRU01360"/>
    </source>
</evidence>
<dbReference type="Pfam" id="PF00593">
    <property type="entry name" value="TonB_dep_Rec_b-barrel"/>
    <property type="match status" value="1"/>
</dbReference>
<dbReference type="InterPro" id="IPR037066">
    <property type="entry name" value="Plug_dom_sf"/>
</dbReference>
<comment type="caution">
    <text evidence="15">The sequence shown here is derived from an EMBL/GenBank/DDBJ whole genome shotgun (WGS) entry which is preliminary data.</text>
</comment>
<evidence type="ECO:0000259" key="14">
    <source>
        <dbReference type="Pfam" id="PF07715"/>
    </source>
</evidence>
<keyword evidence="2 10" id="KW-0813">Transport</keyword>
<evidence type="ECO:0000256" key="9">
    <source>
        <dbReference type="ARBA" id="ARBA00023237"/>
    </source>
</evidence>
<dbReference type="FunFam" id="2.60.40.1120:FF:000003">
    <property type="entry name" value="Outer membrane protein Omp121"/>
    <property type="match status" value="1"/>
</dbReference>
<dbReference type="STRING" id="763034.HMPREF9446_02441"/>
<dbReference type="AlphaFoldDB" id="F3PUG8"/>
<dbReference type="Proteomes" id="UP000003416">
    <property type="component" value="Unassembled WGS sequence"/>
</dbReference>
<feature type="domain" description="Secretin/TonB short N-terminal" evidence="13">
    <location>
        <begin position="101"/>
        <end position="149"/>
    </location>
</feature>
<gene>
    <name evidence="15" type="ORF">HMPREF9446_02441</name>
</gene>
<proteinExistence type="inferred from homology"/>
<evidence type="ECO:0000259" key="12">
    <source>
        <dbReference type="Pfam" id="PF00593"/>
    </source>
</evidence>
<dbReference type="Gene3D" id="2.170.130.10">
    <property type="entry name" value="TonB-dependent receptor, plug domain"/>
    <property type="match status" value="1"/>
</dbReference>
<keyword evidence="15" id="KW-0675">Receptor</keyword>
<keyword evidence="9 10" id="KW-0998">Cell outer membrane</keyword>
<comment type="similarity">
    <text evidence="10 11">Belongs to the TonB-dependent receptor family.</text>
</comment>
<dbReference type="InterPro" id="IPR023996">
    <property type="entry name" value="TonB-dep_OMP_SusC/RagA"/>
</dbReference>
<dbReference type="InterPro" id="IPR000531">
    <property type="entry name" value="Beta-barrel_TonB"/>
</dbReference>
<evidence type="ECO:0000256" key="3">
    <source>
        <dbReference type="ARBA" id="ARBA00022452"/>
    </source>
</evidence>
<dbReference type="Pfam" id="PF07660">
    <property type="entry name" value="STN"/>
    <property type="match status" value="1"/>
</dbReference>
<dbReference type="Pfam" id="PF07715">
    <property type="entry name" value="Plug"/>
    <property type="match status" value="1"/>
</dbReference>
<evidence type="ECO:0000313" key="16">
    <source>
        <dbReference type="Proteomes" id="UP000003416"/>
    </source>
</evidence>
<dbReference type="InterPro" id="IPR039426">
    <property type="entry name" value="TonB-dep_rcpt-like"/>
</dbReference>